<proteinExistence type="predicted"/>
<evidence type="ECO:0000313" key="1">
    <source>
        <dbReference type="EMBL" id="SVB40523.1"/>
    </source>
</evidence>
<gene>
    <name evidence="1" type="ORF">METZ01_LOCUS193377</name>
</gene>
<organism evidence="1">
    <name type="scientific">marine metagenome</name>
    <dbReference type="NCBI Taxonomy" id="408172"/>
    <lineage>
        <taxon>unclassified sequences</taxon>
        <taxon>metagenomes</taxon>
        <taxon>ecological metagenomes</taxon>
    </lineage>
</organism>
<reference evidence="1" key="1">
    <citation type="submission" date="2018-05" db="EMBL/GenBank/DDBJ databases">
        <authorList>
            <person name="Lanie J.A."/>
            <person name="Ng W.-L."/>
            <person name="Kazmierczak K.M."/>
            <person name="Andrzejewski T.M."/>
            <person name="Davidsen T.M."/>
            <person name="Wayne K.J."/>
            <person name="Tettelin H."/>
            <person name="Glass J.I."/>
            <person name="Rusch D."/>
            <person name="Podicherti R."/>
            <person name="Tsui H.-C.T."/>
            <person name="Winkler M.E."/>
        </authorList>
    </citation>
    <scope>NUCLEOTIDE SEQUENCE</scope>
</reference>
<sequence>MSPGRTRFDDAIRVVRSMPLFFRRTCKSPPVISTSATFISRLLRESDADW</sequence>
<name>A0A382DS97_9ZZZZ</name>
<dbReference type="AlphaFoldDB" id="A0A382DS97"/>
<feature type="non-terminal residue" evidence="1">
    <location>
        <position position="50"/>
    </location>
</feature>
<protein>
    <submittedName>
        <fullName evidence="1">Uncharacterized protein</fullName>
    </submittedName>
</protein>
<dbReference type="EMBL" id="UINC01040526">
    <property type="protein sequence ID" value="SVB40523.1"/>
    <property type="molecule type" value="Genomic_DNA"/>
</dbReference>
<accession>A0A382DS97</accession>